<dbReference type="Proteomes" id="UP000828212">
    <property type="component" value="Segment"/>
</dbReference>
<sequence length="49" mass="5491">MTWRAFLLGLVRTRLLNQVTEEVLTDIDTNGLTAADEAIIDAYLDLTKP</sequence>
<keyword evidence="2" id="KW-1185">Reference proteome</keyword>
<evidence type="ECO:0000313" key="2">
    <source>
        <dbReference type="Proteomes" id="UP000828212"/>
    </source>
</evidence>
<dbReference type="EMBL" id="MZ773648">
    <property type="protein sequence ID" value="UAT28891.1"/>
    <property type="molecule type" value="Genomic_DNA"/>
</dbReference>
<protein>
    <submittedName>
        <fullName evidence="1">Uncharacterized protein</fullName>
    </submittedName>
</protein>
<gene>
    <name evidence="1" type="ORF">R7L_gp52</name>
</gene>
<reference evidence="1" key="1">
    <citation type="submission" date="2021-08" db="EMBL/GenBank/DDBJ databases">
        <authorList>
            <person name="Lu L."/>
            <person name="Huang X."/>
            <person name="Zhang R."/>
            <person name="Jiao N."/>
        </authorList>
    </citation>
    <scope>NUCLEOTIDE SEQUENCE</scope>
</reference>
<proteinExistence type="predicted"/>
<evidence type="ECO:0000313" key="1">
    <source>
        <dbReference type="EMBL" id="UAT28891.1"/>
    </source>
</evidence>
<name>A0AAE9BN16_9CAUD</name>
<organism evidence="1 2">
    <name type="scientific">Dinoroseobacter phage vB_DshP-R7L</name>
    <dbReference type="NCBI Taxonomy" id="2873349"/>
    <lineage>
        <taxon>Viruses</taxon>
        <taxon>Duplodnaviria</taxon>
        <taxon>Heunggongvirae</taxon>
        <taxon>Uroviricota</taxon>
        <taxon>Caudoviricetes</taxon>
        <taxon>Schitoviridae</taxon>
        <taxon>Rhodovirinae</taxon>
        <taxon>Gonggongvirus</taxon>
        <taxon>Gonggongvirus R7l</taxon>
    </lineage>
</organism>
<accession>A0AAE9BN16</accession>